<dbReference type="STRING" id="1917485.BOO69_13355"/>
<organism evidence="1 2">
    <name type="scientific">Sulfitobacter alexandrii</name>
    <dbReference type="NCBI Taxonomy" id="1917485"/>
    <lineage>
        <taxon>Bacteria</taxon>
        <taxon>Pseudomonadati</taxon>
        <taxon>Pseudomonadota</taxon>
        <taxon>Alphaproteobacteria</taxon>
        <taxon>Rhodobacterales</taxon>
        <taxon>Roseobacteraceae</taxon>
        <taxon>Sulfitobacter</taxon>
    </lineage>
</organism>
<evidence type="ECO:0000313" key="1">
    <source>
        <dbReference type="EMBL" id="APE44274.1"/>
    </source>
</evidence>
<name>A0A1J0WIY1_9RHOB</name>
<dbReference type="EMBL" id="CP018076">
    <property type="protein sequence ID" value="APE44274.1"/>
    <property type="molecule type" value="Genomic_DNA"/>
</dbReference>
<accession>A0A1J0WIY1</accession>
<evidence type="ECO:0000313" key="2">
    <source>
        <dbReference type="Proteomes" id="UP000181897"/>
    </source>
</evidence>
<dbReference type="Proteomes" id="UP000181897">
    <property type="component" value="Chromosome"/>
</dbReference>
<gene>
    <name evidence="1" type="ORF">BOO69_13355</name>
</gene>
<proteinExistence type="predicted"/>
<keyword evidence="2" id="KW-1185">Reference proteome</keyword>
<reference evidence="1 2" key="1">
    <citation type="submission" date="2016-11" db="EMBL/GenBank/DDBJ databases">
        <title>Complete genome sequence of Sulfitobacter sp. AM1-D1, a toxic bacteria associated with marine dinoflagellate Alexandrium minutum in East China Sea.</title>
        <authorList>
            <person name="Yang Q."/>
            <person name="Zhang X."/>
            <person name="Tian X."/>
        </authorList>
    </citation>
    <scope>NUCLEOTIDE SEQUENCE [LARGE SCALE GENOMIC DNA]</scope>
    <source>
        <strain evidence="1 2">AM1-D1</strain>
    </source>
</reference>
<dbReference type="KEGG" id="suam:BOO69_13355"/>
<sequence>MENLSSQAKPFFGLGVFDGQVILARAGHFETRIGQRSDHSGTVLDQPHGNLVADPGMEPVAPGGAVGRFGHRLDLGRAFHIHGIGPVVGLVHQVAQAVEGAFVAGGRDVEAASAVQLHARRAEMQLDAILVGVAHPEAGVAVGVEAGEGDLLETVDHLLLLVFGRGVLAGEADDTGAIGPFVRASVDQVDHALRIAAQDLRQRFADHGHGLAGCIADQVAVVVIGQHGAGGQVFDRPRAAALAVGEKLDQHPGGLRCWAMISANRRSMPTSAAATRRASISLARPARVAVLSHRAIWLRFPP</sequence>
<protein>
    <submittedName>
        <fullName evidence="1">Uncharacterized protein</fullName>
    </submittedName>
</protein>
<dbReference type="AlphaFoldDB" id="A0A1J0WIY1"/>